<comment type="similarity">
    <text evidence="2">Belongs to the ripply family.</text>
</comment>
<comment type="subcellular location">
    <subcellularLocation>
        <location evidence="1">Nucleus</location>
    </subcellularLocation>
</comment>
<gene>
    <name evidence="5" type="ORF">PEVE_00039636</name>
</gene>
<keyword evidence="4" id="KW-0539">Nucleus</keyword>
<evidence type="ECO:0000256" key="4">
    <source>
        <dbReference type="ARBA" id="ARBA00023242"/>
    </source>
</evidence>
<protein>
    <submittedName>
        <fullName evidence="5">Uncharacterized protein</fullName>
    </submittedName>
</protein>
<evidence type="ECO:0000313" key="6">
    <source>
        <dbReference type="Proteomes" id="UP001159427"/>
    </source>
</evidence>
<reference evidence="5 6" key="1">
    <citation type="submission" date="2022-05" db="EMBL/GenBank/DDBJ databases">
        <authorList>
            <consortium name="Genoscope - CEA"/>
            <person name="William W."/>
        </authorList>
    </citation>
    <scope>NUCLEOTIDE SEQUENCE [LARGE SCALE GENOMIC DNA]</scope>
</reference>
<dbReference type="InterPro" id="IPR028127">
    <property type="entry name" value="Ripply_fam"/>
</dbReference>
<evidence type="ECO:0000256" key="1">
    <source>
        <dbReference type="ARBA" id="ARBA00004123"/>
    </source>
</evidence>
<evidence type="ECO:0000256" key="2">
    <source>
        <dbReference type="ARBA" id="ARBA00006944"/>
    </source>
</evidence>
<dbReference type="Proteomes" id="UP001159427">
    <property type="component" value="Unassembled WGS sequence"/>
</dbReference>
<accession>A0ABN8MX14</accession>
<dbReference type="Pfam" id="PF14998">
    <property type="entry name" value="Ripply"/>
    <property type="match status" value="1"/>
</dbReference>
<name>A0ABN8MX14_9CNID</name>
<proteinExistence type="inferred from homology"/>
<dbReference type="PANTHER" id="PTHR16770">
    <property type="entry name" value="PROTEIN RIPPLY-LIKE"/>
    <property type="match status" value="1"/>
</dbReference>
<evidence type="ECO:0000256" key="3">
    <source>
        <dbReference type="ARBA" id="ARBA00022473"/>
    </source>
</evidence>
<keyword evidence="6" id="KW-1185">Reference proteome</keyword>
<sequence length="135" mass="16056">MHTGTKAMNKIWRPWVDTPEHDDRKIRRQRCMSYGQQDNGQGNNLQNLQFKHPVRLVWTKAVYDYMYASGETLLRNFPVQATIQVVDWDNESSDEEDEDEFESDDQDITKQCTQCKEMLNQCQKCRNCEEQENTK</sequence>
<dbReference type="PANTHER" id="PTHR16770:SF1">
    <property type="entry name" value="PROTEIN RIPPLY-LIKE"/>
    <property type="match status" value="1"/>
</dbReference>
<keyword evidence="3" id="KW-0217">Developmental protein</keyword>
<organism evidence="5 6">
    <name type="scientific">Porites evermanni</name>
    <dbReference type="NCBI Taxonomy" id="104178"/>
    <lineage>
        <taxon>Eukaryota</taxon>
        <taxon>Metazoa</taxon>
        <taxon>Cnidaria</taxon>
        <taxon>Anthozoa</taxon>
        <taxon>Hexacorallia</taxon>
        <taxon>Scleractinia</taxon>
        <taxon>Fungiina</taxon>
        <taxon>Poritidae</taxon>
        <taxon>Porites</taxon>
    </lineage>
</organism>
<dbReference type="EMBL" id="CALNXI010000700">
    <property type="protein sequence ID" value="CAH3036015.1"/>
    <property type="molecule type" value="Genomic_DNA"/>
</dbReference>
<evidence type="ECO:0000313" key="5">
    <source>
        <dbReference type="EMBL" id="CAH3036015.1"/>
    </source>
</evidence>
<comment type="caution">
    <text evidence="5">The sequence shown here is derived from an EMBL/GenBank/DDBJ whole genome shotgun (WGS) entry which is preliminary data.</text>
</comment>